<dbReference type="Proteomes" id="UP000503483">
    <property type="component" value="Chromosome"/>
</dbReference>
<dbReference type="InterPro" id="IPR035965">
    <property type="entry name" value="PAS-like_dom_sf"/>
</dbReference>
<dbReference type="EMBL" id="CP042652">
    <property type="protein sequence ID" value="QKE27880.1"/>
    <property type="molecule type" value="Genomic_DNA"/>
</dbReference>
<protein>
    <recommendedName>
        <fullName evidence="1">diguanylate cyclase</fullName>
        <ecNumber evidence="1">2.7.7.65</ecNumber>
    </recommendedName>
</protein>
<dbReference type="SMART" id="SM00091">
    <property type="entry name" value="PAS"/>
    <property type="match status" value="1"/>
</dbReference>
<evidence type="ECO:0000259" key="4">
    <source>
        <dbReference type="PROSITE" id="PS50112"/>
    </source>
</evidence>
<feature type="transmembrane region" description="Helical" evidence="3">
    <location>
        <begin position="209"/>
        <end position="227"/>
    </location>
</feature>
<dbReference type="CDD" id="cd01949">
    <property type="entry name" value="GGDEF"/>
    <property type="match status" value="1"/>
</dbReference>
<sequence>MKLSKFINKFIFSIAFICTTVVFFVSIFFQYMSHKKDIQHIKKEFIQYKKNELIKEIQIIYNLVDQNNNMLEELTKKLPANSDIKEIEKENRNNILNLLASYVVGKDGYIFVNTLDGKALLWDRKRLEPAIEYPDKELLQKQIDSLKTDGFLFYKFKKPDTIKEFDKLAFVKEYEKYGWIIGTGAYLDEIEIELARKEAIFKKSIESEIITLLAIFILILIVIYIISKKLSKYIKVNIQNLTSSFEKASKKDIKINTDNLTFKEFISLANNLNSVLENKIATKRTLQDYVDIVNENIIISSTNKEGIITDVSEAFCKISAYSRQELIGQNHSLIRHPDTLDSFYKDMWDTLLSKKEWKGEIKNKDKNNNDYWVLAIIKPVIKDDEIVGFTAIRTNITDKKHIEHLSITDDLTQLFNRRFFNVKIDKEINRAKRENSYLSFLIIDVDYFKDYNDNYGHQAGDVALIEVANVLKKYTNRSSDFAFRLGGEEFGIITRLDKDKVIEFANNIKNEIESLHIEHKRSKVSEHLTISIGIASRIGFELLDTNALYKEADDSLYEAKNNGRNCIFIQK</sequence>
<dbReference type="NCBIfam" id="TIGR00229">
    <property type="entry name" value="sensory_box"/>
    <property type="match status" value="1"/>
</dbReference>
<dbReference type="PANTHER" id="PTHR45138">
    <property type="entry name" value="REGULATORY COMPONENTS OF SENSORY TRANSDUCTION SYSTEM"/>
    <property type="match status" value="1"/>
</dbReference>
<dbReference type="SUPFAM" id="SSF55073">
    <property type="entry name" value="Nucleotide cyclase"/>
    <property type="match status" value="1"/>
</dbReference>
<dbReference type="CDD" id="cd18774">
    <property type="entry name" value="PDC2_HK_sensor"/>
    <property type="match status" value="1"/>
</dbReference>
<dbReference type="PROSITE" id="PS50887">
    <property type="entry name" value="GGDEF"/>
    <property type="match status" value="1"/>
</dbReference>
<evidence type="ECO:0000259" key="5">
    <source>
        <dbReference type="PROSITE" id="PS50887"/>
    </source>
</evidence>
<dbReference type="Gene3D" id="3.30.450.20">
    <property type="entry name" value="PAS domain"/>
    <property type="match status" value="2"/>
</dbReference>
<dbReference type="InterPro" id="IPR043128">
    <property type="entry name" value="Rev_trsase/Diguanyl_cyclase"/>
</dbReference>
<organism evidence="6 7">
    <name type="scientific">Arcobacter acticola</name>
    <dbReference type="NCBI Taxonomy" id="1849015"/>
    <lineage>
        <taxon>Bacteria</taxon>
        <taxon>Pseudomonadati</taxon>
        <taxon>Campylobacterota</taxon>
        <taxon>Epsilonproteobacteria</taxon>
        <taxon>Campylobacterales</taxon>
        <taxon>Arcobacteraceae</taxon>
        <taxon>Arcobacter</taxon>
    </lineage>
</organism>
<keyword evidence="3" id="KW-0812">Transmembrane</keyword>
<dbReference type="GO" id="GO:0005886">
    <property type="term" value="C:plasma membrane"/>
    <property type="evidence" value="ECO:0007669"/>
    <property type="project" value="TreeGrafter"/>
</dbReference>
<dbReference type="PANTHER" id="PTHR45138:SF9">
    <property type="entry name" value="DIGUANYLATE CYCLASE DGCM-RELATED"/>
    <property type="match status" value="1"/>
</dbReference>
<reference evidence="6 7" key="1">
    <citation type="submission" date="2019-08" db="EMBL/GenBank/DDBJ databases">
        <title>Complete genome sequence of Arcobacter acticola.</title>
        <authorList>
            <person name="Miller W."/>
        </authorList>
    </citation>
    <scope>NUCLEOTIDE SEQUENCE [LARGE SCALE GENOMIC DNA]</scope>
    <source>
        <strain evidence="6 7">KCTC 52212</strain>
    </source>
</reference>
<dbReference type="Pfam" id="PF13426">
    <property type="entry name" value="PAS_9"/>
    <property type="match status" value="1"/>
</dbReference>
<accession>A0A6M8EBQ5</accession>
<dbReference type="RefSeq" id="WP_172124983.1">
    <property type="nucleotide sequence ID" value="NZ_CP042652.1"/>
</dbReference>
<dbReference type="InterPro" id="IPR000160">
    <property type="entry name" value="GGDEF_dom"/>
</dbReference>
<dbReference type="GO" id="GO:0052621">
    <property type="term" value="F:diguanylate cyclase activity"/>
    <property type="evidence" value="ECO:0007669"/>
    <property type="project" value="UniProtKB-EC"/>
</dbReference>
<dbReference type="InterPro" id="IPR004010">
    <property type="entry name" value="Double_Cache_2"/>
</dbReference>
<dbReference type="EC" id="2.7.7.65" evidence="1"/>
<evidence type="ECO:0000313" key="7">
    <source>
        <dbReference type="Proteomes" id="UP000503483"/>
    </source>
</evidence>
<evidence type="ECO:0000256" key="3">
    <source>
        <dbReference type="SAM" id="Phobius"/>
    </source>
</evidence>
<dbReference type="GO" id="GO:0043709">
    <property type="term" value="P:cell adhesion involved in single-species biofilm formation"/>
    <property type="evidence" value="ECO:0007669"/>
    <property type="project" value="TreeGrafter"/>
</dbReference>
<dbReference type="InterPro" id="IPR050469">
    <property type="entry name" value="Diguanylate_Cyclase"/>
</dbReference>
<proteinExistence type="predicted"/>
<dbReference type="Pfam" id="PF08269">
    <property type="entry name" value="dCache_2"/>
    <property type="match status" value="1"/>
</dbReference>
<dbReference type="KEGG" id="paco:AACT_0678"/>
<comment type="catalytic activity">
    <reaction evidence="2">
        <text>2 GTP = 3',3'-c-di-GMP + 2 diphosphate</text>
        <dbReference type="Rhea" id="RHEA:24898"/>
        <dbReference type="ChEBI" id="CHEBI:33019"/>
        <dbReference type="ChEBI" id="CHEBI:37565"/>
        <dbReference type="ChEBI" id="CHEBI:58805"/>
        <dbReference type="EC" id="2.7.7.65"/>
    </reaction>
</comment>
<dbReference type="InterPro" id="IPR029787">
    <property type="entry name" value="Nucleotide_cyclase"/>
</dbReference>
<dbReference type="SUPFAM" id="SSF55785">
    <property type="entry name" value="PYP-like sensor domain (PAS domain)"/>
    <property type="match status" value="1"/>
</dbReference>
<name>A0A6M8EBQ5_9BACT</name>
<evidence type="ECO:0000256" key="2">
    <source>
        <dbReference type="ARBA" id="ARBA00034247"/>
    </source>
</evidence>
<evidence type="ECO:0000313" key="6">
    <source>
        <dbReference type="EMBL" id="QKE27880.1"/>
    </source>
</evidence>
<keyword evidence="7" id="KW-1185">Reference proteome</keyword>
<dbReference type="AlphaFoldDB" id="A0A6M8EBQ5"/>
<dbReference type="InterPro" id="IPR000014">
    <property type="entry name" value="PAS"/>
</dbReference>
<dbReference type="Gene3D" id="3.30.70.270">
    <property type="match status" value="1"/>
</dbReference>
<dbReference type="Pfam" id="PF00990">
    <property type="entry name" value="GGDEF"/>
    <property type="match status" value="1"/>
</dbReference>
<keyword evidence="3" id="KW-1133">Transmembrane helix</keyword>
<dbReference type="NCBIfam" id="TIGR00254">
    <property type="entry name" value="GGDEF"/>
    <property type="match status" value="1"/>
</dbReference>
<feature type="transmembrane region" description="Helical" evidence="3">
    <location>
        <begin position="6"/>
        <end position="29"/>
    </location>
</feature>
<evidence type="ECO:0000256" key="1">
    <source>
        <dbReference type="ARBA" id="ARBA00012528"/>
    </source>
</evidence>
<feature type="domain" description="PAS" evidence="4">
    <location>
        <begin position="282"/>
        <end position="354"/>
    </location>
</feature>
<keyword evidence="3" id="KW-0472">Membrane</keyword>
<dbReference type="CDD" id="cd00130">
    <property type="entry name" value="PAS"/>
    <property type="match status" value="1"/>
</dbReference>
<dbReference type="PROSITE" id="PS50112">
    <property type="entry name" value="PAS"/>
    <property type="match status" value="1"/>
</dbReference>
<dbReference type="GO" id="GO:1902201">
    <property type="term" value="P:negative regulation of bacterial-type flagellum-dependent cell motility"/>
    <property type="evidence" value="ECO:0007669"/>
    <property type="project" value="TreeGrafter"/>
</dbReference>
<dbReference type="FunFam" id="3.30.70.270:FF:000001">
    <property type="entry name" value="Diguanylate cyclase domain protein"/>
    <property type="match status" value="1"/>
</dbReference>
<feature type="domain" description="GGDEF" evidence="5">
    <location>
        <begin position="436"/>
        <end position="571"/>
    </location>
</feature>
<dbReference type="SMART" id="SM00267">
    <property type="entry name" value="GGDEF"/>
    <property type="match status" value="1"/>
</dbReference>
<gene>
    <name evidence="6" type="ORF">AACT_0678</name>
</gene>